<dbReference type="Pfam" id="PF00908">
    <property type="entry name" value="dTDP_sugar_isom"/>
    <property type="match status" value="1"/>
</dbReference>
<dbReference type="InterPro" id="IPR011051">
    <property type="entry name" value="RmlC_Cupin_sf"/>
</dbReference>
<dbReference type="SUPFAM" id="SSF51182">
    <property type="entry name" value="RmlC-like cupins"/>
    <property type="match status" value="1"/>
</dbReference>
<protein>
    <recommendedName>
        <fullName evidence="3">dTDP-4-dehydrorhamnose 3,5-epimerase</fullName>
    </recommendedName>
</protein>
<evidence type="ECO:0000313" key="2">
    <source>
        <dbReference type="Proteomes" id="UP000434223"/>
    </source>
</evidence>
<proteinExistence type="predicted"/>
<dbReference type="InterPro" id="IPR000888">
    <property type="entry name" value="RmlC-like"/>
</dbReference>
<dbReference type="AlphaFoldDB" id="A0AAW9WMN3"/>
<dbReference type="Gene3D" id="2.60.120.10">
    <property type="entry name" value="Jelly Rolls"/>
    <property type="match status" value="1"/>
</dbReference>
<evidence type="ECO:0008006" key="3">
    <source>
        <dbReference type="Google" id="ProtNLM"/>
    </source>
</evidence>
<dbReference type="Proteomes" id="UP000434223">
    <property type="component" value="Unassembled WGS sequence"/>
</dbReference>
<gene>
    <name evidence="1" type="ORF">GNE07_16365</name>
</gene>
<dbReference type="RefSeq" id="WP_055650413.1">
    <property type="nucleotide sequence ID" value="NZ_CZAZ01000012.1"/>
</dbReference>
<dbReference type="EMBL" id="WNME01000010">
    <property type="protein sequence ID" value="MUB64607.1"/>
    <property type="molecule type" value="Genomic_DNA"/>
</dbReference>
<organism evidence="1 2">
    <name type="scientific">Hungatella hathewayi</name>
    <dbReference type="NCBI Taxonomy" id="154046"/>
    <lineage>
        <taxon>Bacteria</taxon>
        <taxon>Bacillati</taxon>
        <taxon>Bacillota</taxon>
        <taxon>Clostridia</taxon>
        <taxon>Lachnospirales</taxon>
        <taxon>Lachnospiraceae</taxon>
        <taxon>Hungatella</taxon>
    </lineage>
</organism>
<dbReference type="InterPro" id="IPR014710">
    <property type="entry name" value="RmlC-like_jellyroll"/>
</dbReference>
<reference evidence="1 2" key="1">
    <citation type="submission" date="2019-09" db="EMBL/GenBank/DDBJ databases">
        <title>Draft genome sequencing of Hungatella hathewayi 123Y-2.</title>
        <authorList>
            <person name="Lv Q."/>
            <person name="Li S."/>
        </authorList>
    </citation>
    <scope>NUCLEOTIDE SEQUENCE [LARGE SCALE GENOMIC DNA]</scope>
    <source>
        <strain evidence="1 2">123Y-2</strain>
    </source>
</reference>
<evidence type="ECO:0000313" key="1">
    <source>
        <dbReference type="EMBL" id="MUB64607.1"/>
    </source>
</evidence>
<accession>A0AAW9WMN3</accession>
<comment type="caution">
    <text evidence="1">The sequence shown here is derived from an EMBL/GenBank/DDBJ whole genome shotgun (WGS) entry which is preliminary data.</text>
</comment>
<dbReference type="GO" id="GO:0008830">
    <property type="term" value="F:dTDP-4-dehydrorhamnose 3,5-epimerase activity"/>
    <property type="evidence" value="ECO:0007669"/>
    <property type="project" value="InterPro"/>
</dbReference>
<name>A0AAW9WMN3_9FIRM</name>
<sequence length="66" mass="7624">MGGFRFEQCGNIEGLYLVEPQVFADERGYNFEAYHAGSFREAAHENVMDETGSGRMEHQKFFQNNE</sequence>